<dbReference type="Proteomes" id="UP000002734">
    <property type="component" value="Chromosome"/>
</dbReference>
<dbReference type="HOGENOM" id="CLU_037957_0_0_6"/>
<evidence type="ECO:0000313" key="3">
    <source>
        <dbReference type="Proteomes" id="UP000002734"/>
    </source>
</evidence>
<keyword evidence="3" id="KW-1185">Reference proteome</keyword>
<evidence type="ECO:0000256" key="1">
    <source>
        <dbReference type="SAM" id="MobiDB-lite"/>
    </source>
</evidence>
<dbReference type="InterPro" id="IPR052726">
    <property type="entry name" value="Phage_Baseplate_Hub"/>
</dbReference>
<sequence length="401" mass="43994">MIINNRIGIATSLAPDFHITIDKSQTSDESNNTSQAKHTDFKLNDRLIDLSITDNSGTQADSLKITLNDSDGKLLLPERGHKIIVSLGWKGQPLTLMGSYIVDKVTYSGTPDKIDVNAHSVNFRGSLTTPIETSYNDTTLGDIARAIAERNDLLYSIEEAISKKNIDSEHQSKESDITFITRLAKKNDAIATIKNDTLHLFTEGKGINSDGSNMPTYLIERSDGDSFSFTIADRPLNSTVLANWHNNQDAKTHNVKVSRVDKSSTSTQSTHPQAKSTTDATTGTQSSDYTAGAKDNQQALQKTYATQQEAIQAAISKWREVQRQGVTLKLSLAKGQEHLKPGGLVNVKGFKKVIDEKRWSIKTITHSVNTSGFKTSIDLEAALLDVEYEISYDVVVNSSST</sequence>
<accession>C6C6Z8</accession>
<organism evidence="2 3">
    <name type="scientific">Musicola paradisiaca (strain Ech703)</name>
    <name type="common">Dickeya paradisiaca</name>
    <name type="synonym">Dickeya dadantii</name>
    <dbReference type="NCBI Taxonomy" id="579405"/>
    <lineage>
        <taxon>Bacteria</taxon>
        <taxon>Pseudomonadati</taxon>
        <taxon>Pseudomonadota</taxon>
        <taxon>Gammaproteobacteria</taxon>
        <taxon>Enterobacterales</taxon>
        <taxon>Pectobacteriaceae</taxon>
        <taxon>Musicola</taxon>
    </lineage>
</organism>
<name>C6C6Z8_MUSP7</name>
<dbReference type="EMBL" id="CP001654">
    <property type="protein sequence ID" value="ACS85892.1"/>
    <property type="molecule type" value="Genomic_DNA"/>
</dbReference>
<dbReference type="PANTHER" id="PTHR35862:SF3">
    <property type="entry name" value="FELS-2 PROPHAGE PROTEIN"/>
    <property type="match status" value="1"/>
</dbReference>
<dbReference type="KEGG" id="dda:Dd703_2105"/>
<dbReference type="AlphaFoldDB" id="C6C6Z8"/>
<proteinExistence type="predicted"/>
<dbReference type="Pfam" id="PF05954">
    <property type="entry name" value="Phage_GPD"/>
    <property type="match status" value="1"/>
</dbReference>
<gene>
    <name evidence="2" type="ordered locus">Dd703_2105</name>
</gene>
<dbReference type="RefSeq" id="WP_015853801.1">
    <property type="nucleotide sequence ID" value="NC_012880.1"/>
</dbReference>
<feature type="compositionally biased region" description="Polar residues" evidence="1">
    <location>
        <begin position="263"/>
        <end position="293"/>
    </location>
</feature>
<protein>
    <submittedName>
        <fullName evidence="2">Late control D family protein</fullName>
    </submittedName>
</protein>
<dbReference type="STRING" id="579405.Dd703_2105"/>
<dbReference type="eggNOG" id="COG3500">
    <property type="taxonomic scope" value="Bacteria"/>
</dbReference>
<evidence type="ECO:0000313" key="2">
    <source>
        <dbReference type="EMBL" id="ACS85892.1"/>
    </source>
</evidence>
<feature type="compositionally biased region" description="Basic and acidic residues" evidence="1">
    <location>
        <begin position="248"/>
        <end position="262"/>
    </location>
</feature>
<dbReference type="SUPFAM" id="SSF69279">
    <property type="entry name" value="Phage tail proteins"/>
    <property type="match status" value="1"/>
</dbReference>
<dbReference type="PANTHER" id="PTHR35862">
    <property type="entry name" value="FELS-2 PROPHAGE PROTEIN"/>
    <property type="match status" value="1"/>
</dbReference>
<feature type="region of interest" description="Disordered" evidence="1">
    <location>
        <begin position="245"/>
        <end position="293"/>
    </location>
</feature>
<reference evidence="2" key="1">
    <citation type="submission" date="2009-06" db="EMBL/GenBank/DDBJ databases">
        <title>Complete sequence of Dickeya dadantii Ech703.</title>
        <authorList>
            <consortium name="US DOE Joint Genome Institute"/>
            <person name="Lucas S."/>
            <person name="Copeland A."/>
            <person name="Lapidus A."/>
            <person name="Glavina del Rio T."/>
            <person name="Dalin E."/>
            <person name="Tice H."/>
            <person name="Bruce D."/>
            <person name="Goodwin L."/>
            <person name="Pitluck S."/>
            <person name="Chertkov O."/>
            <person name="Brettin T."/>
            <person name="Detter J.C."/>
            <person name="Han C."/>
            <person name="Larimer F."/>
            <person name="Land M."/>
            <person name="Hauser L."/>
            <person name="Kyrpides N."/>
            <person name="Mikhailova N."/>
            <person name="Balakrishnan V."/>
            <person name="Glasner J."/>
            <person name="Perna N.T."/>
        </authorList>
    </citation>
    <scope>NUCLEOTIDE SEQUENCE [LARGE SCALE GENOMIC DNA]</scope>
    <source>
        <strain evidence="2">Ech703</strain>
    </source>
</reference>